<evidence type="ECO:0000256" key="5">
    <source>
        <dbReference type="PROSITE-ProRule" id="PRU00335"/>
    </source>
</evidence>
<dbReference type="Proteomes" id="UP001501624">
    <property type="component" value="Unassembled WGS sequence"/>
</dbReference>
<evidence type="ECO:0000313" key="7">
    <source>
        <dbReference type="EMBL" id="GAA3817293.1"/>
    </source>
</evidence>
<evidence type="ECO:0000256" key="3">
    <source>
        <dbReference type="ARBA" id="ARBA00023125"/>
    </source>
</evidence>
<evidence type="ECO:0000256" key="4">
    <source>
        <dbReference type="ARBA" id="ARBA00023163"/>
    </source>
</evidence>
<dbReference type="PRINTS" id="PR00455">
    <property type="entry name" value="HTHTETR"/>
</dbReference>
<name>A0ABP7IFV2_9PSEU</name>
<dbReference type="SUPFAM" id="SSF48498">
    <property type="entry name" value="Tetracyclin repressor-like, C-terminal domain"/>
    <property type="match status" value="1"/>
</dbReference>
<dbReference type="InterPro" id="IPR041490">
    <property type="entry name" value="KstR2_TetR_C"/>
</dbReference>
<dbReference type="PANTHER" id="PTHR30055">
    <property type="entry name" value="HTH-TYPE TRANSCRIPTIONAL REGULATOR RUTR"/>
    <property type="match status" value="1"/>
</dbReference>
<keyword evidence="3 5" id="KW-0238">DNA-binding</keyword>
<dbReference type="InterPro" id="IPR023772">
    <property type="entry name" value="DNA-bd_HTH_TetR-type_CS"/>
</dbReference>
<dbReference type="InterPro" id="IPR036271">
    <property type="entry name" value="Tet_transcr_reg_TetR-rel_C_sf"/>
</dbReference>
<organism evidence="7 8">
    <name type="scientific">Amycolatopsis tucumanensis</name>
    <dbReference type="NCBI Taxonomy" id="401106"/>
    <lineage>
        <taxon>Bacteria</taxon>
        <taxon>Bacillati</taxon>
        <taxon>Actinomycetota</taxon>
        <taxon>Actinomycetes</taxon>
        <taxon>Pseudonocardiales</taxon>
        <taxon>Pseudonocardiaceae</taxon>
        <taxon>Amycolatopsis</taxon>
    </lineage>
</organism>
<dbReference type="PANTHER" id="PTHR30055:SF175">
    <property type="entry name" value="HTH-TYPE TRANSCRIPTIONAL REPRESSOR KSTR2"/>
    <property type="match status" value="1"/>
</dbReference>
<keyword evidence="2" id="KW-0805">Transcription regulation</keyword>
<evidence type="ECO:0000256" key="2">
    <source>
        <dbReference type="ARBA" id="ARBA00023015"/>
    </source>
</evidence>
<evidence type="ECO:0000313" key="8">
    <source>
        <dbReference type="Proteomes" id="UP001501624"/>
    </source>
</evidence>
<accession>A0ABP7IFV2</accession>
<dbReference type="Gene3D" id="1.10.357.10">
    <property type="entry name" value="Tetracycline Repressor, domain 2"/>
    <property type="match status" value="1"/>
</dbReference>
<feature type="domain" description="HTH tetR-type" evidence="6">
    <location>
        <begin position="8"/>
        <end position="68"/>
    </location>
</feature>
<dbReference type="Pfam" id="PF17932">
    <property type="entry name" value="TetR_C_24"/>
    <property type="match status" value="1"/>
</dbReference>
<keyword evidence="1" id="KW-0678">Repressor</keyword>
<dbReference type="RefSeq" id="WP_237336919.1">
    <property type="nucleotide sequence ID" value="NZ_BAABCM010000005.1"/>
</dbReference>
<protein>
    <submittedName>
        <fullName evidence="7">TetR/AcrR family transcriptional regulator</fullName>
    </submittedName>
</protein>
<dbReference type="InterPro" id="IPR001647">
    <property type="entry name" value="HTH_TetR"/>
</dbReference>
<dbReference type="SUPFAM" id="SSF46689">
    <property type="entry name" value="Homeodomain-like"/>
    <property type="match status" value="1"/>
</dbReference>
<dbReference type="InterPro" id="IPR050109">
    <property type="entry name" value="HTH-type_TetR-like_transc_reg"/>
</dbReference>
<gene>
    <name evidence="7" type="ORF">GCM10022380_39610</name>
</gene>
<feature type="DNA-binding region" description="H-T-H motif" evidence="5">
    <location>
        <begin position="31"/>
        <end position="50"/>
    </location>
</feature>
<dbReference type="Pfam" id="PF00440">
    <property type="entry name" value="TetR_N"/>
    <property type="match status" value="1"/>
</dbReference>
<dbReference type="EMBL" id="BAABCM010000005">
    <property type="protein sequence ID" value="GAA3817293.1"/>
    <property type="molecule type" value="Genomic_DNA"/>
</dbReference>
<proteinExistence type="predicted"/>
<comment type="caution">
    <text evidence="7">The sequence shown here is derived from an EMBL/GenBank/DDBJ whole genome shotgun (WGS) entry which is preliminary data.</text>
</comment>
<evidence type="ECO:0000256" key="1">
    <source>
        <dbReference type="ARBA" id="ARBA00022491"/>
    </source>
</evidence>
<dbReference type="InterPro" id="IPR009057">
    <property type="entry name" value="Homeodomain-like_sf"/>
</dbReference>
<dbReference type="PROSITE" id="PS01081">
    <property type="entry name" value="HTH_TETR_1"/>
    <property type="match status" value="1"/>
</dbReference>
<reference evidence="8" key="1">
    <citation type="journal article" date="2019" name="Int. J. Syst. Evol. Microbiol.">
        <title>The Global Catalogue of Microorganisms (GCM) 10K type strain sequencing project: providing services to taxonomists for standard genome sequencing and annotation.</title>
        <authorList>
            <consortium name="The Broad Institute Genomics Platform"/>
            <consortium name="The Broad Institute Genome Sequencing Center for Infectious Disease"/>
            <person name="Wu L."/>
            <person name="Ma J."/>
        </authorList>
    </citation>
    <scope>NUCLEOTIDE SEQUENCE [LARGE SCALE GENOMIC DNA]</scope>
    <source>
        <strain evidence="8">JCM 17017</strain>
    </source>
</reference>
<sequence>MGNSTARTAAADRVRAAAVDLFFEQGYDRTSVRHITAALRLTSGALYNHFRSKEELLYSIVSRTHSEAERVTADAILRAGGDPARQLAEVAQALTAFSATYRKETSISHAEWRNLPEPQAAEIRGSRLRLGHLVERLLERGIRTGVFRPTADNALLAKVLLSTWTEVGRWYHPGGHLSVPDLADEFAVLALRTAGAAAPISVERFAPA</sequence>
<evidence type="ECO:0000259" key="6">
    <source>
        <dbReference type="PROSITE" id="PS50977"/>
    </source>
</evidence>
<keyword evidence="8" id="KW-1185">Reference proteome</keyword>
<keyword evidence="4" id="KW-0804">Transcription</keyword>
<dbReference type="PROSITE" id="PS50977">
    <property type="entry name" value="HTH_TETR_2"/>
    <property type="match status" value="1"/>
</dbReference>